<feature type="region of interest" description="Disordered" evidence="5">
    <location>
        <begin position="377"/>
        <end position="396"/>
    </location>
</feature>
<dbReference type="GO" id="GO:0006357">
    <property type="term" value="P:regulation of transcription by RNA polymerase II"/>
    <property type="evidence" value="ECO:0007669"/>
    <property type="project" value="TreeGrafter"/>
</dbReference>
<evidence type="ECO:0000256" key="1">
    <source>
        <dbReference type="ARBA" id="ARBA00004123"/>
    </source>
</evidence>
<dbReference type="Proteomes" id="UP001222932">
    <property type="component" value="Unassembled WGS sequence"/>
</dbReference>
<dbReference type="GO" id="GO:0005634">
    <property type="term" value="C:nucleus"/>
    <property type="evidence" value="ECO:0007669"/>
    <property type="project" value="UniProtKB-SubCell"/>
</dbReference>
<evidence type="ECO:0000256" key="5">
    <source>
        <dbReference type="SAM" id="MobiDB-lite"/>
    </source>
</evidence>
<reference evidence="6" key="1">
    <citation type="journal article" date="2023" name="BMC Genomics">
        <title>Chromosome-level genome assemblies of Cutaneotrichosporon spp. (Trichosporonales, Basidiomycota) reveal imbalanced evolution between nucleotide sequences and chromosome synteny.</title>
        <authorList>
            <person name="Kobayashi Y."/>
            <person name="Kayamori A."/>
            <person name="Aoki K."/>
            <person name="Shiwa Y."/>
            <person name="Matsutani M."/>
            <person name="Fujita N."/>
            <person name="Sugita T."/>
            <person name="Iwasaki W."/>
            <person name="Tanaka N."/>
            <person name="Takashima M."/>
        </authorList>
    </citation>
    <scope>NUCLEOTIDE SEQUENCE</scope>
    <source>
        <strain evidence="6">HIS016</strain>
    </source>
</reference>
<feature type="region of interest" description="Disordered" evidence="5">
    <location>
        <begin position="1"/>
        <end position="31"/>
    </location>
</feature>
<organism evidence="6 7">
    <name type="scientific">Cutaneotrichosporon spelunceum</name>
    <dbReference type="NCBI Taxonomy" id="1672016"/>
    <lineage>
        <taxon>Eukaryota</taxon>
        <taxon>Fungi</taxon>
        <taxon>Dikarya</taxon>
        <taxon>Basidiomycota</taxon>
        <taxon>Agaricomycotina</taxon>
        <taxon>Tremellomycetes</taxon>
        <taxon>Trichosporonales</taxon>
        <taxon>Trichosporonaceae</taxon>
        <taxon>Cutaneotrichosporon</taxon>
    </lineage>
</organism>
<dbReference type="GO" id="GO:0000124">
    <property type="term" value="C:SAGA complex"/>
    <property type="evidence" value="ECO:0007669"/>
    <property type="project" value="TreeGrafter"/>
</dbReference>
<dbReference type="AlphaFoldDB" id="A0AAD3YAL1"/>
<feature type="compositionally biased region" description="Basic and acidic residues" evidence="5">
    <location>
        <begin position="377"/>
        <end position="392"/>
    </location>
</feature>
<evidence type="ECO:0000313" key="7">
    <source>
        <dbReference type="Proteomes" id="UP001222932"/>
    </source>
</evidence>
<reference evidence="6" key="2">
    <citation type="submission" date="2023-06" db="EMBL/GenBank/DDBJ databases">
        <authorList>
            <person name="Kobayashi Y."/>
            <person name="Kayamori A."/>
            <person name="Aoki K."/>
            <person name="Shiwa Y."/>
            <person name="Fujita N."/>
            <person name="Sugita T."/>
            <person name="Iwasaki W."/>
            <person name="Tanaka N."/>
            <person name="Takashima M."/>
        </authorList>
    </citation>
    <scope>NUCLEOTIDE SEQUENCE</scope>
    <source>
        <strain evidence="6">HIS016</strain>
    </source>
</reference>
<evidence type="ECO:0000256" key="2">
    <source>
        <dbReference type="ARBA" id="ARBA00023015"/>
    </source>
</evidence>
<keyword evidence="7" id="KW-1185">Reference proteome</keyword>
<protein>
    <recommendedName>
        <fullName evidence="8">Transcriptional regulator of RNA polII, SAGA, subunit-domain-containing protein</fullName>
    </recommendedName>
</protein>
<keyword evidence="4" id="KW-0539">Nucleus</keyword>
<dbReference type="InterPro" id="IPR024738">
    <property type="entry name" value="Hfi1/Tada1"/>
</dbReference>
<comment type="caution">
    <text evidence="6">The sequence shown here is derived from an EMBL/GenBank/DDBJ whole genome shotgun (WGS) entry which is preliminary data.</text>
</comment>
<evidence type="ECO:0000313" key="6">
    <source>
        <dbReference type="EMBL" id="GMK56091.1"/>
    </source>
</evidence>
<dbReference type="PANTHER" id="PTHR21277">
    <property type="entry name" value="TRANSCRIPTIONAL ADAPTER 1"/>
    <property type="match status" value="1"/>
</dbReference>
<comment type="subcellular location">
    <subcellularLocation>
        <location evidence="1">Nucleus</location>
    </subcellularLocation>
</comment>
<evidence type="ECO:0008006" key="8">
    <source>
        <dbReference type="Google" id="ProtNLM"/>
    </source>
</evidence>
<sequence length="415" mass="45326">MSQHGASHANSTPQASIAPASPAPLRRHDTLSQKQKLHDVLGDAGLVYWRSFHAYLMGKLSRREFTDLVRSLLKTPDRINLHNQLIRSILYNASLPDEPHPTSQMMHKRRRADGTADFDSDSTFIESRDRVREWIMGMGGKERERVRRAADEDGAATEEVVDWDVGSSGELKRKYNVYASTPAHPPLAQTNRVLPSASQLSSRLAQVAKPLGLDIDPEQARDVGEFMGVGLQAHMSEMLHSYVHLAGHDRPGEDTMRVPLGTKNVNVEQAEHPVPKPDLNKMQGLFVLTPGLQPTVSPTLYKLGSGLTIAEFENNNPPARKPITPPSTAMLPPSIVPSASGQASVSPKKAAQAIQTAAGQGRVDAVSDLLSDTGLLKLDKGGHEHGTDGASKKEKKHTLHWKYEDPAILLKDVLG</sequence>
<name>A0AAD3YAL1_9TREE</name>
<accession>A0AAD3YAL1</accession>
<dbReference type="Pfam" id="PF12767">
    <property type="entry name" value="SAGA-Tad1"/>
    <property type="match status" value="1"/>
</dbReference>
<dbReference type="EMBL" id="BTCM01000002">
    <property type="protein sequence ID" value="GMK56091.1"/>
    <property type="molecule type" value="Genomic_DNA"/>
</dbReference>
<evidence type="ECO:0000256" key="3">
    <source>
        <dbReference type="ARBA" id="ARBA00023163"/>
    </source>
</evidence>
<proteinExistence type="predicted"/>
<keyword evidence="2" id="KW-0805">Transcription regulation</keyword>
<feature type="compositionally biased region" description="Polar residues" evidence="5">
    <location>
        <begin position="1"/>
        <end position="10"/>
    </location>
</feature>
<keyword evidence="3" id="KW-0804">Transcription</keyword>
<dbReference type="GO" id="GO:0003713">
    <property type="term" value="F:transcription coactivator activity"/>
    <property type="evidence" value="ECO:0007669"/>
    <property type="project" value="TreeGrafter"/>
</dbReference>
<gene>
    <name evidence="6" type="ORF">CspeluHIS016_0211470</name>
</gene>
<dbReference type="PANTHER" id="PTHR21277:SF5">
    <property type="entry name" value="TRANSCRIPTIONAL ADAPTER 1"/>
    <property type="match status" value="1"/>
</dbReference>
<feature type="compositionally biased region" description="Low complexity" evidence="5">
    <location>
        <begin position="11"/>
        <end position="24"/>
    </location>
</feature>
<evidence type="ECO:0000256" key="4">
    <source>
        <dbReference type="ARBA" id="ARBA00023242"/>
    </source>
</evidence>